<dbReference type="Proteomes" id="UP000766336">
    <property type="component" value="Unassembled WGS sequence"/>
</dbReference>
<organism evidence="7 8">
    <name type="scientific">Roseococcus pinisoli</name>
    <dbReference type="NCBI Taxonomy" id="2835040"/>
    <lineage>
        <taxon>Bacteria</taxon>
        <taxon>Pseudomonadati</taxon>
        <taxon>Pseudomonadota</taxon>
        <taxon>Alphaproteobacteria</taxon>
        <taxon>Acetobacterales</taxon>
        <taxon>Roseomonadaceae</taxon>
        <taxon>Roseococcus</taxon>
    </lineage>
</organism>
<protein>
    <recommendedName>
        <fullName evidence="3">Phospholipase D</fullName>
    </recommendedName>
    <alternativeName>
        <fullName evidence="5">Choline phosphatase</fullName>
    </alternativeName>
</protein>
<dbReference type="CDD" id="cd09111">
    <property type="entry name" value="PLDc_ymdC_like_1"/>
    <property type="match status" value="1"/>
</dbReference>
<dbReference type="SMART" id="SM00155">
    <property type="entry name" value="PLDc"/>
    <property type="match status" value="2"/>
</dbReference>
<feature type="domain" description="PLD phosphodiesterase" evidence="6">
    <location>
        <begin position="139"/>
        <end position="166"/>
    </location>
</feature>
<evidence type="ECO:0000313" key="7">
    <source>
        <dbReference type="EMBL" id="MBS7810726.1"/>
    </source>
</evidence>
<proteinExistence type="predicted"/>
<sequence length="470" mass="51815">MPEPAAEARIEDIGQTAPIEGLRPVAGMSRVTLLADGDVAFAARVASARAAESTLDLQYYLWHGDVTGKLMAREALMAADRGVRVRILIDDLYGIGRERDIASLSGHPRISLRWFNTSKWGRWGWIGLLLEFAFGSWHLNRRMHNKAWIADRRTVICGGRNIGDRYFDAPADFNFRDLDVSVTGPAAEEATALFEEYWRSPLARPLRRLPRMRTRKSALKKLRRKLDAAAATPEARALLEGLGDVPKPIGLSIPDDDIHILADPPGKVRGREASVIAPVVHELLVGAQREALLISPYFVPGEAGTEELIALRRRGVRVSVITNSLVATDVVAVHGGYARYRARLLAEGVEIHELKAIGEPRAGVFGSRGASLHTKAVMVDDGPVMVGSFNLDPRSVALNTEMGVLVKHAALARMVRRQHARLTAPLRSWKLSLARGKVVWEGAEGSEPEAGFRRRLLAWLVRRLPVESQL</sequence>
<feature type="domain" description="PLD phosphodiesterase" evidence="6">
    <location>
        <begin position="368"/>
        <end position="395"/>
    </location>
</feature>
<dbReference type="Pfam" id="PF13091">
    <property type="entry name" value="PLDc_2"/>
    <property type="match status" value="2"/>
</dbReference>
<evidence type="ECO:0000313" key="8">
    <source>
        <dbReference type="Proteomes" id="UP000766336"/>
    </source>
</evidence>
<accession>A0ABS5QAJ6</accession>
<comment type="function">
    <text evidence="1">Could be a virulence factor.</text>
</comment>
<dbReference type="InterPro" id="IPR001736">
    <property type="entry name" value="PLipase_D/transphosphatidylase"/>
</dbReference>
<evidence type="ECO:0000256" key="3">
    <source>
        <dbReference type="ARBA" id="ARBA00018392"/>
    </source>
</evidence>
<dbReference type="SUPFAM" id="SSF56024">
    <property type="entry name" value="Phospholipase D/nuclease"/>
    <property type="match status" value="2"/>
</dbReference>
<dbReference type="CDD" id="cd09113">
    <property type="entry name" value="PLDc_ymdC_like_2"/>
    <property type="match status" value="1"/>
</dbReference>
<dbReference type="RefSeq" id="WP_213669330.1">
    <property type="nucleotide sequence ID" value="NZ_JAHCDA010000001.1"/>
</dbReference>
<evidence type="ECO:0000256" key="2">
    <source>
        <dbReference type="ARBA" id="ARBA00004613"/>
    </source>
</evidence>
<dbReference type="InterPro" id="IPR025202">
    <property type="entry name" value="PLD-like_dom"/>
</dbReference>
<keyword evidence="4" id="KW-0964">Secreted</keyword>
<evidence type="ECO:0000259" key="6">
    <source>
        <dbReference type="PROSITE" id="PS50035"/>
    </source>
</evidence>
<evidence type="ECO:0000256" key="4">
    <source>
        <dbReference type="ARBA" id="ARBA00022525"/>
    </source>
</evidence>
<keyword evidence="8" id="KW-1185">Reference proteome</keyword>
<dbReference type="Gene3D" id="3.30.870.10">
    <property type="entry name" value="Endonuclease Chain A"/>
    <property type="match status" value="2"/>
</dbReference>
<dbReference type="PROSITE" id="PS50035">
    <property type="entry name" value="PLD"/>
    <property type="match status" value="2"/>
</dbReference>
<dbReference type="PANTHER" id="PTHR21248">
    <property type="entry name" value="CARDIOLIPIN SYNTHASE"/>
    <property type="match status" value="1"/>
</dbReference>
<evidence type="ECO:0000256" key="5">
    <source>
        <dbReference type="ARBA" id="ARBA00029594"/>
    </source>
</evidence>
<comment type="subcellular location">
    <subcellularLocation>
        <location evidence="2">Secreted</location>
    </subcellularLocation>
</comment>
<dbReference type="PANTHER" id="PTHR21248:SF12">
    <property type="entry name" value="CARDIOLIPIN SYNTHASE C"/>
    <property type="match status" value="1"/>
</dbReference>
<name>A0ABS5QAJ6_9PROT</name>
<dbReference type="EMBL" id="JAHCDA010000001">
    <property type="protein sequence ID" value="MBS7810726.1"/>
    <property type="molecule type" value="Genomic_DNA"/>
</dbReference>
<comment type="caution">
    <text evidence="7">The sequence shown here is derived from an EMBL/GenBank/DDBJ whole genome shotgun (WGS) entry which is preliminary data.</text>
</comment>
<gene>
    <name evidence="7" type="ORF">KHU32_07240</name>
</gene>
<reference evidence="7 8" key="1">
    <citation type="submission" date="2021-05" db="EMBL/GenBank/DDBJ databases">
        <title>Roseococcus sp. XZZS9, whole genome shotgun sequencing project.</title>
        <authorList>
            <person name="Zhao G."/>
            <person name="Shen L."/>
        </authorList>
    </citation>
    <scope>NUCLEOTIDE SEQUENCE [LARGE SCALE GENOMIC DNA]</scope>
    <source>
        <strain evidence="7 8">XZZS9</strain>
    </source>
</reference>
<evidence type="ECO:0000256" key="1">
    <source>
        <dbReference type="ARBA" id="ARBA00003145"/>
    </source>
</evidence>